<sequence>MCQTNFRIWGEILQKQDVEVAETGPKYDSRVSEEGVCWVLMRENGRSRVSKNGIFDWWVWERF</sequence>
<keyword evidence="3" id="KW-1185">Reference proteome</keyword>
<proteinExistence type="predicted"/>
<protein>
    <submittedName>
        <fullName evidence="1">Uncharacterized protein</fullName>
    </submittedName>
</protein>
<dbReference type="EMBL" id="KI546082">
    <property type="protein sequence ID" value="EST46262.1"/>
    <property type="molecule type" value="Genomic_DNA"/>
</dbReference>
<dbReference type="EMBL" id="AUWU02000005">
    <property type="protein sequence ID" value="KAH0573095.1"/>
    <property type="molecule type" value="Genomic_DNA"/>
</dbReference>
<evidence type="ECO:0000313" key="3">
    <source>
        <dbReference type="Proteomes" id="UP000018208"/>
    </source>
</evidence>
<name>V6LNL4_9EUKA</name>
<dbReference type="VEuPathDB" id="GiardiaDB:SS50377_25213"/>
<dbReference type="AlphaFoldDB" id="V6LNL4"/>
<reference evidence="1 2" key="1">
    <citation type="journal article" date="2014" name="PLoS Genet.">
        <title>The Genome of Spironucleus salmonicida Highlights a Fish Pathogen Adapted to Fluctuating Environments.</title>
        <authorList>
            <person name="Xu F."/>
            <person name="Jerlstrom-Hultqvist J."/>
            <person name="Einarsson E."/>
            <person name="Astvaldsson A."/>
            <person name="Svard S.G."/>
            <person name="Andersson J.O."/>
        </authorList>
    </citation>
    <scope>NUCLEOTIDE SEQUENCE</scope>
    <source>
        <strain evidence="2">ATCC 50377</strain>
    </source>
</reference>
<dbReference type="Proteomes" id="UP000018208">
    <property type="component" value="Unassembled WGS sequence"/>
</dbReference>
<evidence type="ECO:0000313" key="2">
    <source>
        <dbReference type="EMBL" id="KAH0573095.1"/>
    </source>
</evidence>
<organism evidence="1">
    <name type="scientific">Spironucleus salmonicida</name>
    <dbReference type="NCBI Taxonomy" id="348837"/>
    <lineage>
        <taxon>Eukaryota</taxon>
        <taxon>Metamonada</taxon>
        <taxon>Diplomonadida</taxon>
        <taxon>Hexamitidae</taxon>
        <taxon>Hexamitinae</taxon>
        <taxon>Spironucleus</taxon>
    </lineage>
</organism>
<gene>
    <name evidence="1" type="ORF">SS50377_13738</name>
    <name evidence="2" type="ORF">SS50377_25213</name>
</gene>
<evidence type="ECO:0000313" key="1">
    <source>
        <dbReference type="EMBL" id="EST46262.1"/>
    </source>
</evidence>
<accession>V6LNL4</accession>
<reference evidence="2" key="2">
    <citation type="submission" date="2020-12" db="EMBL/GenBank/DDBJ databases">
        <title>New Spironucleus salmonicida genome in near-complete chromosomes.</title>
        <authorList>
            <person name="Xu F."/>
            <person name="Kurt Z."/>
            <person name="Jimenez-Gonzalez A."/>
            <person name="Astvaldsson A."/>
            <person name="Andersson J.O."/>
            <person name="Svard S.G."/>
        </authorList>
    </citation>
    <scope>NUCLEOTIDE SEQUENCE</scope>
    <source>
        <strain evidence="2">ATCC 50377</strain>
    </source>
</reference>